<accession>A0A9W9YBF5</accession>
<sequence>MLSLDDNSRRESAVRARLEINFAEQNRPYLSAPPNLRTPNVPKLHTSPPLTVPAPQIEPVSASTVEAIQIEPVPATLLAPTIEPALPTIATAVHISETALATVPAQPIAPPLPTTVAATHVIEPALQVTVSAPPIKPTLSTVATAHIISVPATVPAPRAAPAPPTVAAVQVESARATVPTVPAPVSVPAPHVIPVLTTVPAPRAAPVPPTVAAVQVESARATVPTVPAPVSVPAPHVIPVLTTVPAPRAAPVPPTVAAVQVESTRATVPTVPAPVSVPAPHVIPVLTTVPAPRAAPVPPTVAAVQVESTRATVPTVPAPVSVPAPHVIPVLTTVPAPRAAPAPPTVAAVQVEPTRATVPTVPAPVSVPAPHVIPVLTTVPAPRAAPVPPTVAAVQAESARATVPTVPAPRIALAPVSVPAVLTTCTVPPTTYKPSPPTASAIITPVPPTVQMPPALMSRCVDSDGFSCQILLYSMAGITPYSVSDDKKVIIKAIAEGSDEEVAAALMQNPKIKKCLFEELLNSLDRECDSLCKPGTNSILRQKTVEQLSTFSWETFFNEEIKEKANMLYNVAVVISHLWNEKSVKDKGTLSQLAAVICRTNVSGDVKHQMNETCDFLNDATDAHIIVAAMKYFGMGCMDDSPTHNKPPPVTATRAVKKQWFLKVAETIVHDYIVEDVEGCNQQIDHTTVEEMPSVTTRSESDVFADETAEQRVTRRTPAERQKEKTPAVTDITFVGDHDVNFVSTPRAKDKTPVPDITFVGDQDVNFVSTPRAKESSQDANEDGIFNYACSTLFLGMVVKEFTDSVHEGDAEREELCWKLMLLLFKVKINNRNRTKYAYTAMKYLCLIKAMLTPRMAHKLKWGRYFNETGRPGGCIPIDQRVEHEVRDVKDHFDRLGRNLDETSAQRFTHSQTNSQEVLKNLDKCLGVTPQCRGHARVSSYSDVEIMVKELLQRDVFIEVPGRSHPTFPNQPHNILECLNMGEVRTWMRKLIKKFSNGQNLYGGSNLESDESDSDDD</sequence>
<comment type="caution">
    <text evidence="3">The sequence shown here is derived from an EMBL/GenBank/DDBJ whole genome shotgun (WGS) entry which is preliminary data.</text>
</comment>
<evidence type="ECO:0000256" key="1">
    <source>
        <dbReference type="SAM" id="MobiDB-lite"/>
    </source>
</evidence>
<evidence type="ECO:0000313" key="4">
    <source>
        <dbReference type="Proteomes" id="UP001163046"/>
    </source>
</evidence>
<dbReference type="Pfam" id="PF20231">
    <property type="entry name" value="DUF6589"/>
    <property type="match status" value="1"/>
</dbReference>
<evidence type="ECO:0000313" key="3">
    <source>
        <dbReference type="EMBL" id="KAJ7331174.1"/>
    </source>
</evidence>
<feature type="compositionally biased region" description="Basic and acidic residues" evidence="1">
    <location>
        <begin position="709"/>
        <end position="726"/>
    </location>
</feature>
<organism evidence="3 4">
    <name type="scientific">Desmophyllum pertusum</name>
    <dbReference type="NCBI Taxonomy" id="174260"/>
    <lineage>
        <taxon>Eukaryota</taxon>
        <taxon>Metazoa</taxon>
        <taxon>Cnidaria</taxon>
        <taxon>Anthozoa</taxon>
        <taxon>Hexacorallia</taxon>
        <taxon>Scleractinia</taxon>
        <taxon>Caryophylliina</taxon>
        <taxon>Caryophylliidae</taxon>
        <taxon>Desmophyllum</taxon>
    </lineage>
</organism>
<evidence type="ECO:0000259" key="2">
    <source>
        <dbReference type="Pfam" id="PF20231"/>
    </source>
</evidence>
<proteinExistence type="predicted"/>
<reference evidence="3" key="1">
    <citation type="submission" date="2023-01" db="EMBL/GenBank/DDBJ databases">
        <title>Genome assembly of the deep-sea coral Lophelia pertusa.</title>
        <authorList>
            <person name="Herrera S."/>
            <person name="Cordes E."/>
        </authorList>
    </citation>
    <scope>NUCLEOTIDE SEQUENCE</scope>
    <source>
        <strain evidence="3">USNM1676648</strain>
        <tissue evidence="3">Polyp</tissue>
    </source>
</reference>
<gene>
    <name evidence="3" type="ORF">OS493_020877</name>
</gene>
<protein>
    <recommendedName>
        <fullName evidence="2">DUF6589 domain-containing protein</fullName>
    </recommendedName>
</protein>
<dbReference type="OrthoDB" id="5986047at2759"/>
<feature type="region of interest" description="Disordered" evidence="1">
    <location>
        <begin position="691"/>
        <end position="727"/>
    </location>
</feature>
<feature type="domain" description="DUF6589" evidence="2">
    <location>
        <begin position="574"/>
        <end position="935"/>
    </location>
</feature>
<dbReference type="Proteomes" id="UP001163046">
    <property type="component" value="Unassembled WGS sequence"/>
</dbReference>
<dbReference type="EMBL" id="MU827790">
    <property type="protein sequence ID" value="KAJ7331174.1"/>
    <property type="molecule type" value="Genomic_DNA"/>
</dbReference>
<name>A0A9W9YBF5_9CNID</name>
<dbReference type="AlphaFoldDB" id="A0A9W9YBF5"/>
<dbReference type="InterPro" id="IPR046496">
    <property type="entry name" value="DUF6589"/>
</dbReference>
<keyword evidence="4" id="KW-1185">Reference proteome</keyword>